<dbReference type="EMBL" id="DS547095">
    <property type="protein sequence ID" value="EDR11948.1"/>
    <property type="molecule type" value="Genomic_DNA"/>
</dbReference>
<dbReference type="InParanoid" id="B0D169"/>
<dbReference type="RefSeq" id="XP_001877845.1">
    <property type="nucleotide sequence ID" value="XM_001877810.1"/>
</dbReference>
<protein>
    <submittedName>
        <fullName evidence="2">Predicted protein</fullName>
    </submittedName>
</protein>
<dbReference type="GeneID" id="6073182"/>
<reference evidence="2 3" key="1">
    <citation type="journal article" date="2008" name="Nature">
        <title>The genome of Laccaria bicolor provides insights into mycorrhizal symbiosis.</title>
        <authorList>
            <person name="Martin F."/>
            <person name="Aerts A."/>
            <person name="Ahren D."/>
            <person name="Brun A."/>
            <person name="Danchin E.G.J."/>
            <person name="Duchaussoy F."/>
            <person name="Gibon J."/>
            <person name="Kohler A."/>
            <person name="Lindquist E."/>
            <person name="Pereda V."/>
            <person name="Salamov A."/>
            <person name="Shapiro H.J."/>
            <person name="Wuyts J."/>
            <person name="Blaudez D."/>
            <person name="Buee M."/>
            <person name="Brokstein P."/>
            <person name="Canbaeck B."/>
            <person name="Cohen D."/>
            <person name="Courty P.E."/>
            <person name="Coutinho P.M."/>
            <person name="Delaruelle C."/>
            <person name="Detter J.C."/>
            <person name="Deveau A."/>
            <person name="DiFazio S."/>
            <person name="Duplessis S."/>
            <person name="Fraissinet-Tachet L."/>
            <person name="Lucic E."/>
            <person name="Frey-Klett P."/>
            <person name="Fourrey C."/>
            <person name="Feussner I."/>
            <person name="Gay G."/>
            <person name="Grimwood J."/>
            <person name="Hoegger P.J."/>
            <person name="Jain P."/>
            <person name="Kilaru S."/>
            <person name="Labbe J."/>
            <person name="Lin Y.C."/>
            <person name="Legue V."/>
            <person name="Le Tacon F."/>
            <person name="Marmeisse R."/>
            <person name="Melayah D."/>
            <person name="Montanini B."/>
            <person name="Muratet M."/>
            <person name="Nehls U."/>
            <person name="Niculita-Hirzel H."/>
            <person name="Oudot-Le Secq M.P."/>
            <person name="Peter M."/>
            <person name="Quesneville H."/>
            <person name="Rajashekar B."/>
            <person name="Reich M."/>
            <person name="Rouhier N."/>
            <person name="Schmutz J."/>
            <person name="Yin T."/>
            <person name="Chalot M."/>
            <person name="Henrissat B."/>
            <person name="Kuees U."/>
            <person name="Lucas S."/>
            <person name="Van de Peer Y."/>
            <person name="Podila G.K."/>
            <person name="Polle A."/>
            <person name="Pukkila P.J."/>
            <person name="Richardson P.M."/>
            <person name="Rouze P."/>
            <person name="Sanders I.R."/>
            <person name="Stajich J.E."/>
            <person name="Tunlid A."/>
            <person name="Tuskan G."/>
            <person name="Grigoriev I.V."/>
        </authorList>
    </citation>
    <scope>NUCLEOTIDE SEQUENCE [LARGE SCALE GENOMIC DNA]</scope>
    <source>
        <strain evidence="3">S238N-H82 / ATCC MYA-4686</strain>
    </source>
</reference>
<dbReference type="KEGG" id="lbc:LACBIDRAFT_313936"/>
<evidence type="ECO:0000313" key="2">
    <source>
        <dbReference type="EMBL" id="EDR11948.1"/>
    </source>
</evidence>
<sequence>MSDAHHSRLKNLLPCCHDAIYSTLIHRDVQETSNILVYFLTVRTSRQDMHSGTTLLELPGQMGARCRPWRPPPPGSENRFIPLPPTRNG</sequence>
<dbReference type="OrthoDB" id="10392760at2759"/>
<gene>
    <name evidence="2" type="ORF">LACBIDRAFT_313936</name>
</gene>
<feature type="region of interest" description="Disordered" evidence="1">
    <location>
        <begin position="62"/>
        <end position="89"/>
    </location>
</feature>
<keyword evidence="3" id="KW-1185">Reference proteome</keyword>
<name>B0D169_LACBS</name>
<evidence type="ECO:0000313" key="3">
    <source>
        <dbReference type="Proteomes" id="UP000001194"/>
    </source>
</evidence>
<proteinExistence type="predicted"/>
<accession>B0D169</accession>
<dbReference type="HOGENOM" id="CLU_2644679_0_0_1"/>
<dbReference type="Proteomes" id="UP000001194">
    <property type="component" value="Unassembled WGS sequence"/>
</dbReference>
<organism evidence="3">
    <name type="scientific">Laccaria bicolor (strain S238N-H82 / ATCC MYA-4686)</name>
    <name type="common">Bicoloured deceiver</name>
    <name type="synonym">Laccaria laccata var. bicolor</name>
    <dbReference type="NCBI Taxonomy" id="486041"/>
    <lineage>
        <taxon>Eukaryota</taxon>
        <taxon>Fungi</taxon>
        <taxon>Dikarya</taxon>
        <taxon>Basidiomycota</taxon>
        <taxon>Agaricomycotina</taxon>
        <taxon>Agaricomycetes</taxon>
        <taxon>Agaricomycetidae</taxon>
        <taxon>Agaricales</taxon>
        <taxon>Agaricineae</taxon>
        <taxon>Hydnangiaceae</taxon>
        <taxon>Laccaria</taxon>
    </lineage>
</organism>
<dbReference type="AlphaFoldDB" id="B0D169"/>
<evidence type="ECO:0000256" key="1">
    <source>
        <dbReference type="SAM" id="MobiDB-lite"/>
    </source>
</evidence>